<feature type="domain" description="PDZ" evidence="2">
    <location>
        <begin position="48"/>
        <end position="126"/>
    </location>
</feature>
<feature type="domain" description="PH" evidence="1">
    <location>
        <begin position="139"/>
        <end position="363"/>
    </location>
</feature>
<keyword evidence="4" id="KW-0808">Transferase</keyword>
<dbReference type="PANTHER" id="PTHR47644:SF1">
    <property type="entry name" value="PDZ DOMAIN-CONTAINING PROTEIN"/>
    <property type="match status" value="1"/>
</dbReference>
<dbReference type="InterPro" id="IPR036034">
    <property type="entry name" value="PDZ_sf"/>
</dbReference>
<dbReference type="Gene3D" id="2.30.29.30">
    <property type="entry name" value="Pleckstrin-homology domain (PH domain)/Phosphotyrosine-binding domain (PTB)"/>
    <property type="match status" value="2"/>
</dbReference>
<protein>
    <submittedName>
        <fullName evidence="4">Probable serine/threonine-protein kinase DDB_G0272282</fullName>
    </submittedName>
</protein>
<evidence type="ECO:0000313" key="3">
    <source>
        <dbReference type="EMBL" id="JAC99999.1"/>
    </source>
</evidence>
<dbReference type="PROSITE" id="PS50106">
    <property type="entry name" value="PDZ"/>
    <property type="match status" value="1"/>
</dbReference>
<gene>
    <name evidence="4" type="primary">DDB_G0272282_2</name>
    <name evidence="3" type="synonym">DDB_G0272282_5</name>
    <name evidence="3" type="ORF">g.28881</name>
    <name evidence="4" type="ORF">g.28884</name>
</gene>
<sequence length="369" mass="41493">MIELITSNSSSDSLRRKLEDLLKLMLLVMARESHVISKITGGERGVDKTIVVKSVSGEFGFRIHGSKPVVVAAIEPETPAESSGLEVGDIIISVNGVEVLDKHHTEVVKIAHDGCEILELEVARTIGVLMHEQQEPPSQPIYSGYLWRQSGQAKGAPNTKKWVRRWFSLRPDNCLYYYKTEDDNQPVGAMIMAKHTVDHCPPEVGKPYAFKIDSGEGIPLYVAADSEELSSRWIKLLKQAATQGTPWLDNSAHNLYQPPCSITRPDCFGYLLKLGSRWCGWSKRYCVLKDACLYFYQDANSKTAFGMACLHGYKVSSMSTNASGKKNSFEIIPPETKLRHYYFCTESEMDKKRWISALEYSIDRWIKSG</sequence>
<proteinExistence type="predicted"/>
<dbReference type="SUPFAM" id="SSF50156">
    <property type="entry name" value="PDZ domain-like"/>
    <property type="match status" value="1"/>
</dbReference>
<dbReference type="EMBL" id="GBXI01003190">
    <property type="protein sequence ID" value="JAD11102.1"/>
    <property type="molecule type" value="Transcribed_RNA"/>
</dbReference>
<evidence type="ECO:0000259" key="2">
    <source>
        <dbReference type="PROSITE" id="PS50106"/>
    </source>
</evidence>
<dbReference type="SMART" id="SM00228">
    <property type="entry name" value="PDZ"/>
    <property type="match status" value="1"/>
</dbReference>
<dbReference type="PANTHER" id="PTHR47644">
    <property type="entry name" value="AGAP008221-PA"/>
    <property type="match status" value="1"/>
</dbReference>
<dbReference type="PROSITE" id="PS50003">
    <property type="entry name" value="PH_DOMAIN"/>
    <property type="match status" value="1"/>
</dbReference>
<evidence type="ECO:0000313" key="4">
    <source>
        <dbReference type="EMBL" id="JAD11102.1"/>
    </source>
</evidence>
<dbReference type="SMART" id="SM00233">
    <property type="entry name" value="PH"/>
    <property type="match status" value="2"/>
</dbReference>
<dbReference type="InterPro" id="IPR001478">
    <property type="entry name" value="PDZ"/>
</dbReference>
<reference evidence="4" key="1">
    <citation type="submission" date="2014-11" db="EMBL/GenBank/DDBJ databases">
        <authorList>
            <person name="Geib S."/>
        </authorList>
    </citation>
    <scope>NUCLEOTIDE SEQUENCE</scope>
</reference>
<dbReference type="InterPro" id="IPR001849">
    <property type="entry name" value="PH_domain"/>
</dbReference>
<name>A0A0A1XJH8_ZEUCU</name>
<accession>A0A0A1XJH8</accession>
<reference evidence="4" key="2">
    <citation type="journal article" date="2015" name="Gigascience">
        <title>Reconstructing a comprehensive transcriptome assembly of a white-pupal translocated strain of the pest fruit fly Bactrocera cucurbitae.</title>
        <authorList>
            <person name="Sim S.B."/>
            <person name="Calla B."/>
            <person name="Hall B."/>
            <person name="DeRego T."/>
            <person name="Geib S.M."/>
        </authorList>
    </citation>
    <scope>NUCLEOTIDE SEQUENCE</scope>
</reference>
<keyword evidence="4" id="KW-0418">Kinase</keyword>
<dbReference type="SUPFAM" id="SSF50729">
    <property type="entry name" value="PH domain-like"/>
    <property type="match status" value="2"/>
</dbReference>
<dbReference type="Pfam" id="PF00595">
    <property type="entry name" value="PDZ"/>
    <property type="match status" value="1"/>
</dbReference>
<dbReference type="GO" id="GO:0016301">
    <property type="term" value="F:kinase activity"/>
    <property type="evidence" value="ECO:0007669"/>
    <property type="project" value="UniProtKB-KW"/>
</dbReference>
<dbReference type="Gene3D" id="2.30.42.10">
    <property type="match status" value="1"/>
</dbReference>
<dbReference type="Pfam" id="PF00169">
    <property type="entry name" value="PH"/>
    <property type="match status" value="2"/>
</dbReference>
<dbReference type="EMBL" id="GBXI01014292">
    <property type="protein sequence ID" value="JAC99999.1"/>
    <property type="molecule type" value="Transcribed_RNA"/>
</dbReference>
<dbReference type="FunFam" id="2.30.29.30:FF:000333">
    <property type="entry name" value="Uncharacterized protein, isoform C"/>
    <property type="match status" value="1"/>
</dbReference>
<dbReference type="InterPro" id="IPR011993">
    <property type="entry name" value="PH-like_dom_sf"/>
</dbReference>
<organism evidence="4">
    <name type="scientific">Zeugodacus cucurbitae</name>
    <name type="common">Melon fruit fly</name>
    <name type="synonym">Bactrocera cucurbitae</name>
    <dbReference type="NCBI Taxonomy" id="28588"/>
    <lineage>
        <taxon>Eukaryota</taxon>
        <taxon>Metazoa</taxon>
        <taxon>Ecdysozoa</taxon>
        <taxon>Arthropoda</taxon>
        <taxon>Hexapoda</taxon>
        <taxon>Insecta</taxon>
        <taxon>Pterygota</taxon>
        <taxon>Neoptera</taxon>
        <taxon>Endopterygota</taxon>
        <taxon>Diptera</taxon>
        <taxon>Brachycera</taxon>
        <taxon>Muscomorpha</taxon>
        <taxon>Tephritoidea</taxon>
        <taxon>Tephritidae</taxon>
        <taxon>Zeugodacus</taxon>
        <taxon>Zeugodacus</taxon>
    </lineage>
</organism>
<dbReference type="AlphaFoldDB" id="A0A0A1XJH8"/>
<evidence type="ECO:0000259" key="1">
    <source>
        <dbReference type="PROSITE" id="PS50003"/>
    </source>
</evidence>